<evidence type="ECO:0000256" key="1">
    <source>
        <dbReference type="ARBA" id="ARBA00007435"/>
    </source>
</evidence>
<reference evidence="3" key="1">
    <citation type="journal article" date="2012" name="Science">
        <title>Fermentation, hydrogen, and sulfur metabolism in multiple uncultivated bacterial phyla.</title>
        <authorList>
            <person name="Wrighton K.C."/>
            <person name="Thomas B.C."/>
            <person name="Sharon I."/>
            <person name="Miller C.S."/>
            <person name="Castelle C.J."/>
            <person name="VerBerkmoes N.C."/>
            <person name="Wilkins M.J."/>
            <person name="Hettich R.L."/>
            <person name="Lipton M.S."/>
            <person name="Williams K.H."/>
            <person name="Long P.E."/>
            <person name="Banfield J.F."/>
        </authorList>
    </citation>
    <scope>NUCLEOTIDE SEQUENCE [LARGE SCALE GENOMIC DNA]</scope>
</reference>
<dbReference type="Pfam" id="PF01541">
    <property type="entry name" value="GIY-YIG"/>
    <property type="match status" value="1"/>
</dbReference>
<dbReference type="PROSITE" id="PS50164">
    <property type="entry name" value="GIY_YIG"/>
    <property type="match status" value="1"/>
</dbReference>
<accession>K2BVJ2</accession>
<dbReference type="PANTHER" id="PTHR34477:SF1">
    <property type="entry name" value="UPF0213 PROTEIN YHBQ"/>
    <property type="match status" value="1"/>
</dbReference>
<dbReference type="AlphaFoldDB" id="K2BVJ2"/>
<protein>
    <recommendedName>
        <fullName evidence="2">GIY-YIG domain-containing protein</fullName>
    </recommendedName>
</protein>
<dbReference type="InterPro" id="IPR000305">
    <property type="entry name" value="GIY-YIG_endonuc"/>
</dbReference>
<dbReference type="PANTHER" id="PTHR34477">
    <property type="entry name" value="UPF0213 PROTEIN YHBQ"/>
    <property type="match status" value="1"/>
</dbReference>
<evidence type="ECO:0000259" key="2">
    <source>
        <dbReference type="PROSITE" id="PS50164"/>
    </source>
</evidence>
<dbReference type="SUPFAM" id="SSF82771">
    <property type="entry name" value="GIY-YIG endonuclease"/>
    <property type="match status" value="1"/>
</dbReference>
<evidence type="ECO:0000313" key="3">
    <source>
        <dbReference type="EMBL" id="EKD66244.1"/>
    </source>
</evidence>
<gene>
    <name evidence="3" type="ORF">ACD_49C00057G0004</name>
</gene>
<proteinExistence type="inferred from homology"/>
<dbReference type="CDD" id="cd10456">
    <property type="entry name" value="GIY-YIG_UPF0213"/>
    <property type="match status" value="1"/>
</dbReference>
<organism evidence="3">
    <name type="scientific">uncultured bacterium</name>
    <name type="common">gcode 4</name>
    <dbReference type="NCBI Taxonomy" id="1234023"/>
    <lineage>
        <taxon>Bacteria</taxon>
        <taxon>environmental samples</taxon>
    </lineage>
</organism>
<dbReference type="EMBL" id="AMFJ01021643">
    <property type="protein sequence ID" value="EKD66244.1"/>
    <property type="molecule type" value="Genomic_DNA"/>
</dbReference>
<dbReference type="InterPro" id="IPR050190">
    <property type="entry name" value="UPF0213_domain"/>
</dbReference>
<sequence>MYHLYILKCADGTLYTGITVDLERRVGEHNNSKLGAKYTSARRPVELVYSASFDNRSDASKEECRIKKLTRENKLALL</sequence>
<name>K2BVJ2_9BACT</name>
<comment type="caution">
    <text evidence="3">The sequence shown here is derived from an EMBL/GenBank/DDBJ whole genome shotgun (WGS) entry which is preliminary data.</text>
</comment>
<dbReference type="Gene3D" id="3.40.1440.10">
    <property type="entry name" value="GIY-YIG endonuclease"/>
    <property type="match status" value="1"/>
</dbReference>
<comment type="similarity">
    <text evidence="1">Belongs to the UPF0213 family.</text>
</comment>
<feature type="domain" description="GIY-YIG" evidence="2">
    <location>
        <begin position="1"/>
        <end position="76"/>
    </location>
</feature>
<dbReference type="InterPro" id="IPR035901">
    <property type="entry name" value="GIY-YIG_endonuc_sf"/>
</dbReference>